<evidence type="ECO:0000256" key="2">
    <source>
        <dbReference type="ARBA" id="ARBA00022825"/>
    </source>
</evidence>
<keyword evidence="1" id="KW-0378">Hydrolase</keyword>
<dbReference type="Pfam" id="PF00930">
    <property type="entry name" value="DPPIV_N"/>
    <property type="match status" value="1"/>
</dbReference>
<dbReference type="Pfam" id="PF00326">
    <property type="entry name" value="Peptidase_S9"/>
    <property type="match status" value="1"/>
</dbReference>
<dbReference type="InterPro" id="IPR011042">
    <property type="entry name" value="6-blade_b-propeller_TolB-like"/>
</dbReference>
<dbReference type="EMBL" id="WTYA01000005">
    <property type="protein sequence ID" value="MXP28854.1"/>
    <property type="molecule type" value="Genomic_DNA"/>
</dbReference>
<dbReference type="AlphaFoldDB" id="A0A845AGT3"/>
<keyword evidence="3" id="KW-0732">Signal</keyword>
<dbReference type="InterPro" id="IPR001375">
    <property type="entry name" value="Peptidase_S9_cat"/>
</dbReference>
<protein>
    <submittedName>
        <fullName evidence="6">Prolyl oligopeptidase family serine peptidase</fullName>
    </submittedName>
</protein>
<gene>
    <name evidence="6" type="ORF">GRI58_08470</name>
</gene>
<dbReference type="InterPro" id="IPR011659">
    <property type="entry name" value="WD40"/>
</dbReference>
<keyword evidence="2" id="KW-0645">Protease</keyword>
<dbReference type="PANTHER" id="PTHR42776">
    <property type="entry name" value="SERINE PEPTIDASE S9 FAMILY MEMBER"/>
    <property type="match status" value="1"/>
</dbReference>
<feature type="domain" description="Dipeptidylpeptidase IV N-terminal" evidence="5">
    <location>
        <begin position="197"/>
        <end position="287"/>
    </location>
</feature>
<dbReference type="Proteomes" id="UP000439780">
    <property type="component" value="Unassembled WGS sequence"/>
</dbReference>
<dbReference type="InterPro" id="IPR002469">
    <property type="entry name" value="Peptidase_S9B_N"/>
</dbReference>
<dbReference type="InterPro" id="IPR029058">
    <property type="entry name" value="AB_hydrolase_fold"/>
</dbReference>
<keyword evidence="2" id="KW-0720">Serine protease</keyword>
<organism evidence="6 7">
    <name type="scientific">Qipengyuania algicida</name>
    <dbReference type="NCBI Taxonomy" id="1836209"/>
    <lineage>
        <taxon>Bacteria</taxon>
        <taxon>Pseudomonadati</taxon>
        <taxon>Pseudomonadota</taxon>
        <taxon>Alphaproteobacteria</taxon>
        <taxon>Sphingomonadales</taxon>
        <taxon>Erythrobacteraceae</taxon>
        <taxon>Qipengyuania</taxon>
    </lineage>
</organism>
<evidence type="ECO:0000259" key="4">
    <source>
        <dbReference type="Pfam" id="PF00326"/>
    </source>
</evidence>
<accession>A0A845AGT3</accession>
<keyword evidence="7" id="KW-1185">Reference proteome</keyword>
<evidence type="ECO:0000256" key="3">
    <source>
        <dbReference type="SAM" id="SignalP"/>
    </source>
</evidence>
<dbReference type="PANTHER" id="PTHR42776:SF27">
    <property type="entry name" value="DIPEPTIDYL PEPTIDASE FAMILY MEMBER 6"/>
    <property type="match status" value="1"/>
</dbReference>
<dbReference type="Gene3D" id="3.40.50.1820">
    <property type="entry name" value="alpha/beta hydrolase"/>
    <property type="match status" value="1"/>
</dbReference>
<evidence type="ECO:0000259" key="5">
    <source>
        <dbReference type="Pfam" id="PF00930"/>
    </source>
</evidence>
<feature type="chain" id="PRO_5032573135" evidence="3">
    <location>
        <begin position="26"/>
        <end position="695"/>
    </location>
</feature>
<feature type="signal peptide" evidence="3">
    <location>
        <begin position="1"/>
        <end position="25"/>
    </location>
</feature>
<feature type="domain" description="Peptidase S9 prolyl oligopeptidase catalytic" evidence="4">
    <location>
        <begin position="473"/>
        <end position="681"/>
    </location>
</feature>
<dbReference type="GO" id="GO:0004252">
    <property type="term" value="F:serine-type endopeptidase activity"/>
    <property type="evidence" value="ECO:0007669"/>
    <property type="project" value="TreeGrafter"/>
</dbReference>
<evidence type="ECO:0000256" key="1">
    <source>
        <dbReference type="ARBA" id="ARBA00022801"/>
    </source>
</evidence>
<dbReference type="PROSITE" id="PS51257">
    <property type="entry name" value="PROKAR_LIPOPROTEIN"/>
    <property type="match status" value="1"/>
</dbReference>
<evidence type="ECO:0000313" key="7">
    <source>
        <dbReference type="Proteomes" id="UP000439780"/>
    </source>
</evidence>
<proteinExistence type="predicted"/>
<reference evidence="6 7" key="1">
    <citation type="submission" date="2019-12" db="EMBL/GenBank/DDBJ databases">
        <title>Genomic-based taxomic classification of the family Erythrobacteraceae.</title>
        <authorList>
            <person name="Xu L."/>
        </authorList>
    </citation>
    <scope>NUCLEOTIDE SEQUENCE [LARGE SCALE GENOMIC DNA]</scope>
    <source>
        <strain evidence="6 7">KEMB 9005-328</strain>
    </source>
</reference>
<dbReference type="Pfam" id="PF07676">
    <property type="entry name" value="PD40"/>
    <property type="match status" value="2"/>
</dbReference>
<dbReference type="SUPFAM" id="SSF82171">
    <property type="entry name" value="DPP6 N-terminal domain-like"/>
    <property type="match status" value="1"/>
</dbReference>
<sequence length="695" mass="74336">MGKLRLAAFTALALGCAPIAAHVRAQEAPTRAFTGNDLFKLEGAADPQISPDGSQIVYVRVSGDIMHDRYSPSLWLVDTKSGMQRPLVTNGSAAFSPRWSPDGTRIAYVSTAGGDGAQLHILWLKSGASVRVTDLPDSPGSIAWSPDGTRIAYTMRVPGDAPKLGKAPDKPEGAKWAKPLKIIDKVTYRFDDAGYLKPGFDQVFVVSAEGGASRRVTSGNWDAGGSLSWMPDGRAILFTGNRVEDWERAGRESEIYRVDLASGAITTLTHRVGPDYAPSISPDGKRIAYLGFDDSPRAYEDTQLYVMNADGSDPHSLTTSLDRSVNAFDWSGSDTIYASYADAGIIKVARIGMDGRRSVAVQDLVPGSISDRPYAAGDFSVSRDGTLAYGAGSFERPADLFVKSGGKARQLTHLNVTWMQGKDIAPMRKLAVTAPDGKPIDAWLIEPPHRKPGERVPLILEIHGGPNAEYGPGFSTDDQLYAAAGYAVLYTNPRGSTSYGAGFANLIDKDYPGPDYDDLMAAVDAAIADGVADPKNLFVTGGSGGGVLTSWIVGKTDRFAAAATQKPVINWTSEALTADLATFAPRYWFGAMPWEQPMEYWKRSPLSLVGNVKTPTMVVVGENDYRTPASESEQYYAALQLRGVPTTLVIVPDASHHGIAGRPSQSAAKAAAIIAWFDKYKNGGRVDQAAAKAGD</sequence>
<dbReference type="SUPFAM" id="SSF53474">
    <property type="entry name" value="alpha/beta-Hydrolases"/>
    <property type="match status" value="1"/>
</dbReference>
<dbReference type="GO" id="GO:0006508">
    <property type="term" value="P:proteolysis"/>
    <property type="evidence" value="ECO:0007669"/>
    <property type="project" value="InterPro"/>
</dbReference>
<name>A0A845AGT3_9SPHN</name>
<evidence type="ECO:0000313" key="6">
    <source>
        <dbReference type="EMBL" id="MXP28854.1"/>
    </source>
</evidence>
<dbReference type="RefSeq" id="WP_160753124.1">
    <property type="nucleotide sequence ID" value="NZ_WTYA01000005.1"/>
</dbReference>
<dbReference type="Gene3D" id="2.120.10.30">
    <property type="entry name" value="TolB, C-terminal domain"/>
    <property type="match status" value="2"/>
</dbReference>
<dbReference type="OrthoDB" id="1094230at2"/>
<comment type="caution">
    <text evidence="6">The sequence shown here is derived from an EMBL/GenBank/DDBJ whole genome shotgun (WGS) entry which is preliminary data.</text>
</comment>